<feature type="domain" description="Mannosyl-glycoprotein endo-beta-N-acetylglucosamidase-like" evidence="3">
    <location>
        <begin position="61"/>
        <end position="222"/>
    </location>
</feature>
<dbReference type="Gene3D" id="1.10.530.10">
    <property type="match status" value="1"/>
</dbReference>
<dbReference type="InterPro" id="IPR051056">
    <property type="entry name" value="Glycosyl_Hydrolase_73"/>
</dbReference>
<dbReference type="Pfam" id="PF01832">
    <property type="entry name" value="Glucosaminidase"/>
    <property type="match status" value="1"/>
</dbReference>
<name>A0AAW3P7V2_9BURK</name>
<dbReference type="AlphaFoldDB" id="A0AAW3P7V2"/>
<dbReference type="InterPro" id="IPR002901">
    <property type="entry name" value="MGlyc_endo_b_GlcNAc-like_dom"/>
</dbReference>
<dbReference type="Gene3D" id="2.10.70.40">
    <property type="entry name" value="peptidoglycan hydrolase"/>
    <property type="match status" value="1"/>
</dbReference>
<feature type="compositionally biased region" description="Low complexity" evidence="2">
    <location>
        <begin position="224"/>
        <end position="235"/>
    </location>
</feature>
<gene>
    <name evidence="4" type="ORF">WL88_28970</name>
</gene>
<keyword evidence="1" id="KW-0378">Hydrolase</keyword>
<dbReference type="EMBL" id="LPJV01000062">
    <property type="protein sequence ID" value="KWF45196.1"/>
    <property type="molecule type" value="Genomic_DNA"/>
</dbReference>
<evidence type="ECO:0000256" key="2">
    <source>
        <dbReference type="SAM" id="MobiDB-lite"/>
    </source>
</evidence>
<reference evidence="4 5" key="1">
    <citation type="submission" date="2015-11" db="EMBL/GenBank/DDBJ databases">
        <title>Expanding the genomic diversity of Burkholderia species for the development of highly accurate diagnostics.</title>
        <authorList>
            <person name="Sahl J."/>
            <person name="Keim P."/>
            <person name="Wagner D."/>
        </authorList>
    </citation>
    <scope>NUCLEOTIDE SEQUENCE [LARGE SCALE GENOMIC DNA]</scope>
    <source>
        <strain evidence="4 5">MSMB378WGS</strain>
    </source>
</reference>
<evidence type="ECO:0000313" key="4">
    <source>
        <dbReference type="EMBL" id="KWF45196.1"/>
    </source>
</evidence>
<dbReference type="GO" id="GO:0004040">
    <property type="term" value="F:amidase activity"/>
    <property type="evidence" value="ECO:0007669"/>
    <property type="project" value="InterPro"/>
</dbReference>
<dbReference type="PRINTS" id="PR01002">
    <property type="entry name" value="FLGFLGJ"/>
</dbReference>
<dbReference type="GO" id="GO:0071973">
    <property type="term" value="P:bacterial-type flagellum-dependent cell motility"/>
    <property type="evidence" value="ECO:0007669"/>
    <property type="project" value="TreeGrafter"/>
</dbReference>
<organism evidence="4 5">
    <name type="scientific">Burkholderia diffusa</name>
    <dbReference type="NCBI Taxonomy" id="488732"/>
    <lineage>
        <taxon>Bacteria</taxon>
        <taxon>Pseudomonadati</taxon>
        <taxon>Pseudomonadota</taxon>
        <taxon>Betaproteobacteria</taxon>
        <taxon>Burkholderiales</taxon>
        <taxon>Burkholderiaceae</taxon>
        <taxon>Burkholderia</taxon>
        <taxon>Burkholderia cepacia complex</taxon>
    </lineage>
</organism>
<protein>
    <submittedName>
        <fullName evidence="4">Glucosaminidase</fullName>
    </submittedName>
</protein>
<dbReference type="PANTHER" id="PTHR33308">
    <property type="entry name" value="PEPTIDOGLYCAN HYDROLASE FLGJ"/>
    <property type="match status" value="1"/>
</dbReference>
<comment type="caution">
    <text evidence="4">The sequence shown here is derived from an EMBL/GenBank/DDBJ whole genome shotgun (WGS) entry which is preliminary data.</text>
</comment>
<dbReference type="Proteomes" id="UP000063236">
    <property type="component" value="Unassembled WGS sequence"/>
</dbReference>
<evidence type="ECO:0000259" key="3">
    <source>
        <dbReference type="SMART" id="SM00047"/>
    </source>
</evidence>
<accession>A0AAW3P7V2</accession>
<proteinExistence type="predicted"/>
<dbReference type="SMART" id="SM00047">
    <property type="entry name" value="LYZ2"/>
    <property type="match status" value="1"/>
</dbReference>
<sequence>MPYGNGAAGSGFHGEFSALQRDIARTIAQGFVSDESDAAYMVQGGAVPASIAVDRLLSGEDGGATTDKLAFIDSILPFARVAGEALGVSENLVAAHAALESGWGMRPLANGAGADSYNLFGIKAGASWSGPVAEVQTTEYMGGQPIKTVERFRAYSGYRASFEDYAAMLRGNRRYSGVMGAGADAAVFATGLVKGGYATDPAYASKLRRVAADVAAARERRDANVNAKQAALADPPARRLPGR</sequence>
<feature type="region of interest" description="Disordered" evidence="2">
    <location>
        <begin position="222"/>
        <end position="243"/>
    </location>
</feature>
<evidence type="ECO:0000313" key="5">
    <source>
        <dbReference type="Proteomes" id="UP000063236"/>
    </source>
</evidence>
<dbReference type="PANTHER" id="PTHR33308:SF9">
    <property type="entry name" value="PEPTIDOGLYCAN HYDROLASE FLGJ"/>
    <property type="match status" value="1"/>
</dbReference>
<evidence type="ECO:0000256" key="1">
    <source>
        <dbReference type="ARBA" id="ARBA00022801"/>
    </source>
</evidence>